<protein>
    <recommendedName>
        <fullName evidence="8">Phospholipase A2</fullName>
        <ecNumber evidence="8">3.1.1.4</ecNumber>
    </recommendedName>
</protein>
<dbReference type="SUPFAM" id="SSF48619">
    <property type="entry name" value="Phospholipase A2, PLA2"/>
    <property type="match status" value="1"/>
</dbReference>
<dbReference type="InterPro" id="IPR036444">
    <property type="entry name" value="PLipase_A2_dom_sf"/>
</dbReference>
<dbReference type="GO" id="GO:0047498">
    <property type="term" value="F:calcium-dependent phospholipase A2 activity"/>
    <property type="evidence" value="ECO:0007669"/>
    <property type="project" value="TreeGrafter"/>
</dbReference>
<keyword evidence="11" id="KW-1185">Reference proteome</keyword>
<feature type="active site" evidence="4">
    <location>
        <position position="66"/>
    </location>
</feature>
<dbReference type="EC" id="3.1.1.4" evidence="8"/>
<comment type="similarity">
    <text evidence="7">Belongs to the phospholipase A2 family.</text>
</comment>
<feature type="domain" description="Phospholipase A2-like central" evidence="9">
    <location>
        <begin position="17"/>
        <end position="155"/>
    </location>
</feature>
<dbReference type="PANTHER" id="PTHR11716:SF100">
    <property type="entry name" value="PHOSPHOLIPASE A2"/>
    <property type="match status" value="1"/>
</dbReference>
<keyword evidence="8" id="KW-0443">Lipid metabolism</keyword>
<sequence length="161" mass="17961">MDIDSNRNVAAYRGRRSVAQFGDMISCVTDRGLIRSWADYDGYGCYCGLGGSGSPLDETDGCCLRHDNCYGEVMTSGLCPSENFVYIVSYEYISRYCRTAQATLYCRTAEEYGFFDGLYPECAAAMCKCDMEGALCFAASSYDKDLKSYPKDTCEKQTQHE</sequence>
<comment type="caution">
    <text evidence="10">The sequence shown here is derived from an EMBL/GenBank/DDBJ whole genome shotgun (WGS) entry which is preliminary data.</text>
</comment>
<dbReference type="Gene3D" id="1.20.90.10">
    <property type="entry name" value="Phospholipase A2 domain"/>
    <property type="match status" value="1"/>
</dbReference>
<dbReference type="SMART" id="SM00085">
    <property type="entry name" value="PA2c"/>
    <property type="match status" value="1"/>
</dbReference>
<dbReference type="GO" id="GO:0005509">
    <property type="term" value="F:calcium ion binding"/>
    <property type="evidence" value="ECO:0007669"/>
    <property type="project" value="InterPro"/>
</dbReference>
<feature type="binding site" evidence="5">
    <location>
        <position position="48"/>
    </location>
    <ligand>
        <name>Ca(2+)</name>
        <dbReference type="ChEBI" id="CHEBI:29108"/>
    </ligand>
</feature>
<proteinExistence type="inferred from homology"/>
<evidence type="ECO:0000256" key="4">
    <source>
        <dbReference type="PIRSR" id="PIRSR601211-1"/>
    </source>
</evidence>
<dbReference type="Proteomes" id="UP000230750">
    <property type="component" value="Unassembled WGS sequence"/>
</dbReference>
<keyword evidence="5" id="KW-0479">Metal-binding</keyword>
<evidence type="ECO:0000256" key="6">
    <source>
        <dbReference type="PIRSR" id="PIRSR601211-3"/>
    </source>
</evidence>
<evidence type="ECO:0000256" key="7">
    <source>
        <dbReference type="RuleBase" id="RU003654"/>
    </source>
</evidence>
<comment type="subcellular location">
    <subcellularLocation>
        <location evidence="1 8">Secreted</location>
    </subcellularLocation>
</comment>
<dbReference type="InterPro" id="IPR033113">
    <property type="entry name" value="PLA2_histidine"/>
</dbReference>
<dbReference type="PROSITE" id="PS00119">
    <property type="entry name" value="PA2_ASP"/>
    <property type="match status" value="1"/>
</dbReference>
<dbReference type="AlphaFoldDB" id="A0A2G8JUT2"/>
<feature type="binding site" evidence="5">
    <location>
        <position position="67"/>
    </location>
    <ligand>
        <name>Ca(2+)</name>
        <dbReference type="ChEBI" id="CHEBI:29108"/>
    </ligand>
</feature>
<dbReference type="GO" id="GO:0050482">
    <property type="term" value="P:arachidonate secretion"/>
    <property type="evidence" value="ECO:0007669"/>
    <property type="project" value="InterPro"/>
</dbReference>
<evidence type="ECO:0000313" key="10">
    <source>
        <dbReference type="EMBL" id="PIK39516.1"/>
    </source>
</evidence>
<dbReference type="GO" id="GO:0005576">
    <property type="term" value="C:extracellular region"/>
    <property type="evidence" value="ECO:0007669"/>
    <property type="project" value="UniProtKB-SubCell"/>
</dbReference>
<keyword evidence="2 8" id="KW-0964">Secreted</keyword>
<dbReference type="Pfam" id="PF00068">
    <property type="entry name" value="Phospholip_A2_1"/>
    <property type="match status" value="1"/>
</dbReference>
<keyword evidence="8" id="KW-0378">Hydrolase</keyword>
<dbReference type="STRING" id="307972.A0A2G8JUT2"/>
<feature type="disulfide bond" evidence="6">
    <location>
        <begin position="62"/>
        <end position="136"/>
    </location>
</feature>
<evidence type="ECO:0000256" key="3">
    <source>
        <dbReference type="ARBA" id="ARBA00023157"/>
    </source>
</evidence>
<comment type="catalytic activity">
    <reaction evidence="8">
        <text>a 1,2-diacyl-sn-glycero-3-phosphocholine + H2O = a 1-acyl-sn-glycero-3-phosphocholine + a fatty acid + H(+)</text>
        <dbReference type="Rhea" id="RHEA:15801"/>
        <dbReference type="ChEBI" id="CHEBI:15377"/>
        <dbReference type="ChEBI" id="CHEBI:15378"/>
        <dbReference type="ChEBI" id="CHEBI:28868"/>
        <dbReference type="ChEBI" id="CHEBI:57643"/>
        <dbReference type="ChEBI" id="CHEBI:58168"/>
        <dbReference type="EC" id="3.1.1.4"/>
    </reaction>
</comment>
<dbReference type="InterPro" id="IPR033112">
    <property type="entry name" value="PLA2_Asp_AS"/>
</dbReference>
<dbReference type="EMBL" id="MRZV01001230">
    <property type="protein sequence ID" value="PIK39516.1"/>
    <property type="molecule type" value="Genomic_DNA"/>
</dbReference>
<evidence type="ECO:0000259" key="9">
    <source>
        <dbReference type="SMART" id="SM00085"/>
    </source>
</evidence>
<accession>A0A2G8JUT2</accession>
<feature type="disulfide bond" evidence="6">
    <location>
        <begin position="106"/>
        <end position="127"/>
    </location>
</feature>
<evidence type="ECO:0000256" key="1">
    <source>
        <dbReference type="ARBA" id="ARBA00004613"/>
    </source>
</evidence>
<evidence type="ECO:0000256" key="5">
    <source>
        <dbReference type="PIRSR" id="PIRSR601211-2"/>
    </source>
</evidence>
<dbReference type="InterPro" id="IPR001211">
    <property type="entry name" value="PLA2"/>
</dbReference>
<evidence type="ECO:0000256" key="2">
    <source>
        <dbReference type="ARBA" id="ARBA00022525"/>
    </source>
</evidence>
<dbReference type="OrthoDB" id="5841574at2759"/>
<feature type="binding site" evidence="5">
    <location>
        <position position="50"/>
    </location>
    <ligand>
        <name>Ca(2+)</name>
        <dbReference type="ChEBI" id="CHEBI:29108"/>
    </ligand>
</feature>
<feature type="disulfide bond" evidence="6">
    <location>
        <begin position="69"/>
        <end position="129"/>
    </location>
</feature>
<dbReference type="PRINTS" id="PR00389">
    <property type="entry name" value="PHPHLIPASEA2"/>
</dbReference>
<organism evidence="10 11">
    <name type="scientific">Stichopus japonicus</name>
    <name type="common">Sea cucumber</name>
    <dbReference type="NCBI Taxonomy" id="307972"/>
    <lineage>
        <taxon>Eukaryota</taxon>
        <taxon>Metazoa</taxon>
        <taxon>Echinodermata</taxon>
        <taxon>Eleutherozoa</taxon>
        <taxon>Echinozoa</taxon>
        <taxon>Holothuroidea</taxon>
        <taxon>Aspidochirotacea</taxon>
        <taxon>Aspidochirotida</taxon>
        <taxon>Stichopodidae</taxon>
        <taxon>Apostichopus</taxon>
    </lineage>
</organism>
<dbReference type="PANTHER" id="PTHR11716">
    <property type="entry name" value="PHOSPHOLIPASE A2 FAMILY MEMBER"/>
    <property type="match status" value="1"/>
</dbReference>
<feature type="disulfide bond" evidence="6">
    <location>
        <begin position="47"/>
        <end position="63"/>
    </location>
</feature>
<evidence type="ECO:0000313" key="11">
    <source>
        <dbReference type="Proteomes" id="UP000230750"/>
    </source>
</evidence>
<feature type="binding site" evidence="5">
    <location>
        <position position="46"/>
    </location>
    <ligand>
        <name>Ca(2+)</name>
        <dbReference type="ChEBI" id="CHEBI:29108"/>
    </ligand>
</feature>
<keyword evidence="5 8" id="KW-0106">Calcium</keyword>
<reference evidence="10 11" key="1">
    <citation type="journal article" date="2017" name="PLoS Biol.">
        <title>The sea cucumber genome provides insights into morphological evolution and visceral regeneration.</title>
        <authorList>
            <person name="Zhang X."/>
            <person name="Sun L."/>
            <person name="Yuan J."/>
            <person name="Sun Y."/>
            <person name="Gao Y."/>
            <person name="Zhang L."/>
            <person name="Li S."/>
            <person name="Dai H."/>
            <person name="Hamel J.F."/>
            <person name="Liu C."/>
            <person name="Yu Y."/>
            <person name="Liu S."/>
            <person name="Lin W."/>
            <person name="Guo K."/>
            <person name="Jin S."/>
            <person name="Xu P."/>
            <person name="Storey K.B."/>
            <person name="Huan P."/>
            <person name="Zhang T."/>
            <person name="Zhou Y."/>
            <person name="Zhang J."/>
            <person name="Lin C."/>
            <person name="Li X."/>
            <person name="Xing L."/>
            <person name="Huo D."/>
            <person name="Sun M."/>
            <person name="Wang L."/>
            <person name="Mercier A."/>
            <person name="Li F."/>
            <person name="Yang H."/>
            <person name="Xiang J."/>
        </authorList>
    </citation>
    <scope>NUCLEOTIDE SEQUENCE [LARGE SCALE GENOMIC DNA]</scope>
    <source>
        <strain evidence="10">Shaxun</strain>
        <tissue evidence="10">Muscle</tissue>
    </source>
</reference>
<keyword evidence="3 6" id="KW-1015">Disulfide bond</keyword>
<name>A0A2G8JUT2_STIJA</name>
<dbReference type="GO" id="GO:0006644">
    <property type="term" value="P:phospholipid metabolic process"/>
    <property type="evidence" value="ECO:0007669"/>
    <property type="project" value="InterPro"/>
</dbReference>
<evidence type="ECO:0000256" key="8">
    <source>
        <dbReference type="RuleBase" id="RU361236"/>
    </source>
</evidence>
<gene>
    <name evidence="10" type="ORF">BSL78_23632</name>
</gene>
<feature type="active site" evidence="4">
    <location>
        <position position="130"/>
    </location>
</feature>
<dbReference type="GO" id="GO:0016042">
    <property type="term" value="P:lipid catabolic process"/>
    <property type="evidence" value="ECO:0007669"/>
    <property type="project" value="InterPro"/>
</dbReference>
<dbReference type="InterPro" id="IPR016090">
    <property type="entry name" value="PLA2-like_dom"/>
</dbReference>
<dbReference type="PROSITE" id="PS00118">
    <property type="entry name" value="PA2_HIS"/>
    <property type="match status" value="1"/>
</dbReference>
<comment type="cofactor">
    <cofactor evidence="5">
        <name>Ca(2+)</name>
        <dbReference type="ChEBI" id="CHEBI:29108"/>
    </cofactor>
    <text evidence="5">Binds 1 Ca(2+) ion per subunit.</text>
</comment>
<dbReference type="GO" id="GO:0005543">
    <property type="term" value="F:phospholipid binding"/>
    <property type="evidence" value="ECO:0007669"/>
    <property type="project" value="TreeGrafter"/>
</dbReference>
<feature type="disulfide bond" evidence="6">
    <location>
        <begin position="79"/>
        <end position="122"/>
    </location>
</feature>